<sequence>MNGFAIRAIRISKGMTQPEFAKTLGISPTWLCEIEKERRPVSDRVRIRVSQLYGDDDAVEMIRRAKLSEQLTV</sequence>
<dbReference type="Pfam" id="PF01381">
    <property type="entry name" value="HTH_3"/>
    <property type="match status" value="1"/>
</dbReference>
<dbReference type="SMART" id="SM00530">
    <property type="entry name" value="HTH_XRE"/>
    <property type="match status" value="1"/>
</dbReference>
<evidence type="ECO:0000259" key="1">
    <source>
        <dbReference type="PROSITE" id="PS50943"/>
    </source>
</evidence>
<gene>
    <name evidence="2" type="ORF">J42TS3_37820</name>
</gene>
<organism evidence="2 3">
    <name type="scientific">Paenibacillus vini</name>
    <dbReference type="NCBI Taxonomy" id="1476024"/>
    <lineage>
        <taxon>Bacteria</taxon>
        <taxon>Bacillati</taxon>
        <taxon>Bacillota</taxon>
        <taxon>Bacilli</taxon>
        <taxon>Bacillales</taxon>
        <taxon>Paenibacillaceae</taxon>
        <taxon>Paenibacillus</taxon>
    </lineage>
</organism>
<dbReference type="SUPFAM" id="SSF47413">
    <property type="entry name" value="lambda repressor-like DNA-binding domains"/>
    <property type="match status" value="1"/>
</dbReference>
<dbReference type="InterPro" id="IPR001387">
    <property type="entry name" value="Cro/C1-type_HTH"/>
</dbReference>
<name>A0ABQ4MGF6_9BACL</name>
<dbReference type="Gene3D" id="1.10.260.40">
    <property type="entry name" value="lambda repressor-like DNA-binding domains"/>
    <property type="match status" value="1"/>
</dbReference>
<keyword evidence="3" id="KW-1185">Reference proteome</keyword>
<dbReference type="PROSITE" id="PS50943">
    <property type="entry name" value="HTH_CROC1"/>
    <property type="match status" value="1"/>
</dbReference>
<dbReference type="EMBL" id="BOSL01000013">
    <property type="protein sequence ID" value="GIP54747.1"/>
    <property type="molecule type" value="Genomic_DNA"/>
</dbReference>
<reference evidence="2 3" key="1">
    <citation type="submission" date="2021-03" db="EMBL/GenBank/DDBJ databases">
        <title>Antimicrobial resistance genes in bacteria isolated from Japanese honey, and their potential for conferring macrolide and lincosamide resistance in the American foulbrood pathogen Paenibacillus larvae.</title>
        <authorList>
            <person name="Okamoto M."/>
            <person name="Kumagai M."/>
            <person name="Kanamori H."/>
            <person name="Takamatsu D."/>
        </authorList>
    </citation>
    <scope>NUCLEOTIDE SEQUENCE [LARGE SCALE GENOMIC DNA]</scope>
    <source>
        <strain evidence="2 3">J42TS3</strain>
    </source>
</reference>
<dbReference type="CDD" id="cd00093">
    <property type="entry name" value="HTH_XRE"/>
    <property type="match status" value="1"/>
</dbReference>
<accession>A0ABQ4MGF6</accession>
<evidence type="ECO:0000313" key="2">
    <source>
        <dbReference type="EMBL" id="GIP54747.1"/>
    </source>
</evidence>
<dbReference type="InterPro" id="IPR010982">
    <property type="entry name" value="Lambda_DNA-bd_dom_sf"/>
</dbReference>
<proteinExistence type="predicted"/>
<comment type="caution">
    <text evidence="2">The sequence shown here is derived from an EMBL/GenBank/DDBJ whole genome shotgun (WGS) entry which is preliminary data.</text>
</comment>
<protein>
    <recommendedName>
        <fullName evidence="1">HTH cro/C1-type domain-containing protein</fullName>
    </recommendedName>
</protein>
<feature type="domain" description="HTH cro/C1-type" evidence="1">
    <location>
        <begin position="6"/>
        <end position="54"/>
    </location>
</feature>
<evidence type="ECO:0000313" key="3">
    <source>
        <dbReference type="Proteomes" id="UP000679992"/>
    </source>
</evidence>
<dbReference type="Proteomes" id="UP000679992">
    <property type="component" value="Unassembled WGS sequence"/>
</dbReference>